<evidence type="ECO:0000313" key="11">
    <source>
        <dbReference type="Proteomes" id="UP001482620"/>
    </source>
</evidence>
<evidence type="ECO:0000259" key="9">
    <source>
        <dbReference type="PROSITE" id="PS50157"/>
    </source>
</evidence>
<dbReference type="InterPro" id="IPR036236">
    <property type="entry name" value="Znf_C2H2_sf"/>
</dbReference>
<dbReference type="PROSITE" id="PS00028">
    <property type="entry name" value="ZINC_FINGER_C2H2_1"/>
    <property type="match status" value="7"/>
</dbReference>
<evidence type="ECO:0000256" key="6">
    <source>
        <dbReference type="ARBA" id="ARBA00023242"/>
    </source>
</evidence>
<feature type="domain" description="C2H2-type" evidence="9">
    <location>
        <begin position="313"/>
        <end position="340"/>
    </location>
</feature>
<keyword evidence="5" id="KW-0862">Zinc</keyword>
<feature type="domain" description="C2H2-type" evidence="9">
    <location>
        <begin position="369"/>
        <end position="396"/>
    </location>
</feature>
<feature type="compositionally biased region" description="Basic and acidic residues" evidence="8">
    <location>
        <begin position="124"/>
        <end position="141"/>
    </location>
</feature>
<keyword evidence="6" id="KW-0539">Nucleus</keyword>
<dbReference type="Pfam" id="PF00096">
    <property type="entry name" value="zf-C2H2"/>
    <property type="match status" value="5"/>
</dbReference>
<feature type="domain" description="C2H2-type" evidence="9">
    <location>
        <begin position="341"/>
        <end position="368"/>
    </location>
</feature>
<dbReference type="Proteomes" id="UP001482620">
    <property type="component" value="Unassembled WGS sequence"/>
</dbReference>
<dbReference type="Pfam" id="PF13465">
    <property type="entry name" value="zf-H2C2_2"/>
    <property type="match status" value="1"/>
</dbReference>
<evidence type="ECO:0000313" key="10">
    <source>
        <dbReference type="EMBL" id="MEQ2244886.1"/>
    </source>
</evidence>
<dbReference type="SUPFAM" id="SSF57667">
    <property type="entry name" value="beta-beta-alpha zinc fingers"/>
    <property type="match status" value="4"/>
</dbReference>
<keyword evidence="11" id="KW-1185">Reference proteome</keyword>
<keyword evidence="2" id="KW-0479">Metal-binding</keyword>
<proteinExistence type="predicted"/>
<dbReference type="EMBL" id="JAHRIQ010071865">
    <property type="protein sequence ID" value="MEQ2244886.1"/>
    <property type="molecule type" value="Genomic_DNA"/>
</dbReference>
<evidence type="ECO:0000256" key="5">
    <source>
        <dbReference type="ARBA" id="ARBA00022833"/>
    </source>
</evidence>
<dbReference type="PROSITE" id="PS50157">
    <property type="entry name" value="ZINC_FINGER_C2H2_2"/>
    <property type="match status" value="7"/>
</dbReference>
<dbReference type="Gene3D" id="3.30.160.60">
    <property type="entry name" value="Classic Zinc Finger"/>
    <property type="match status" value="7"/>
</dbReference>
<evidence type="ECO:0000256" key="2">
    <source>
        <dbReference type="ARBA" id="ARBA00022723"/>
    </source>
</evidence>
<feature type="domain" description="C2H2-type" evidence="9">
    <location>
        <begin position="257"/>
        <end position="284"/>
    </location>
</feature>
<reference evidence="10 11" key="1">
    <citation type="submission" date="2021-06" db="EMBL/GenBank/DDBJ databases">
        <authorList>
            <person name="Palmer J.M."/>
        </authorList>
    </citation>
    <scope>NUCLEOTIDE SEQUENCE [LARGE SCALE GENOMIC DNA]</scope>
    <source>
        <strain evidence="11">if_2019</strain>
        <tissue evidence="10">Muscle</tissue>
    </source>
</reference>
<feature type="domain" description="C2H2-type" evidence="9">
    <location>
        <begin position="397"/>
        <end position="420"/>
    </location>
</feature>
<comment type="subcellular location">
    <subcellularLocation>
        <location evidence="1">Nucleus</location>
    </subcellularLocation>
</comment>
<accession>A0ABV0UJH3</accession>
<dbReference type="InterPro" id="IPR013087">
    <property type="entry name" value="Znf_C2H2_type"/>
</dbReference>
<dbReference type="PANTHER" id="PTHR16515">
    <property type="entry name" value="PR DOMAIN ZINC FINGER PROTEIN"/>
    <property type="match status" value="1"/>
</dbReference>
<evidence type="ECO:0000256" key="7">
    <source>
        <dbReference type="PROSITE-ProRule" id="PRU00042"/>
    </source>
</evidence>
<dbReference type="InterPro" id="IPR050331">
    <property type="entry name" value="Zinc_finger"/>
</dbReference>
<sequence length="420" mass="48647">MNFTKMSLMLFYCSSFSQVFHSTMSVTTWEVLAGNFLITKERNSVLDHNIPNSEQINEEQGEPEPLHIIEAKEEPEPQPIKEEKVELWIFQDEGQLLVKQETSTTMMSHAYVEIFCNGPELQQKMETKEEPEPVQIKKEQVEPEPVQIKQEREDLCSDQDEEQPAVKQETDSFMMIPTYEQQESSEPEPNQDRLFSVHRPEAENQHHQGSNQKDSENNSKLKGHKTNIPCCGVCGKCFTTYKYLTDHIRTHTGEKPYPCEMCNKCFSDCSTRAKHMKTHTGEKPYHCHVCGKSFSHCSNLARHMRTHTGEKPYSCEACGKSFRHCNTMARHMRTHTGEKPYTCEMCDKSFIQPSDLARHLRTHTGEKFFYCLTCGKGFTRQSSLAVHMRTHTGEKPYPCKMCGKSFRYSSHLTRHENSHR</sequence>
<dbReference type="SMART" id="SM00355">
    <property type="entry name" value="ZnF_C2H2"/>
    <property type="match status" value="7"/>
</dbReference>
<dbReference type="PANTHER" id="PTHR16515:SF49">
    <property type="entry name" value="GASTRULA ZINC FINGER PROTEIN XLCGF49.1-LIKE-RELATED"/>
    <property type="match status" value="1"/>
</dbReference>
<keyword evidence="3" id="KW-0677">Repeat</keyword>
<feature type="domain" description="C2H2-type" evidence="9">
    <location>
        <begin position="228"/>
        <end position="256"/>
    </location>
</feature>
<feature type="region of interest" description="Disordered" evidence="8">
    <location>
        <begin position="202"/>
        <end position="221"/>
    </location>
</feature>
<comment type="caution">
    <text evidence="10">The sequence shown here is derived from an EMBL/GenBank/DDBJ whole genome shotgun (WGS) entry which is preliminary data.</text>
</comment>
<keyword evidence="4 7" id="KW-0863">Zinc-finger</keyword>
<evidence type="ECO:0000256" key="8">
    <source>
        <dbReference type="SAM" id="MobiDB-lite"/>
    </source>
</evidence>
<name>A0ABV0UJH3_9TELE</name>
<evidence type="ECO:0000256" key="4">
    <source>
        <dbReference type="ARBA" id="ARBA00022771"/>
    </source>
</evidence>
<feature type="domain" description="C2H2-type" evidence="9">
    <location>
        <begin position="285"/>
        <end position="312"/>
    </location>
</feature>
<protein>
    <recommendedName>
        <fullName evidence="9">C2H2-type domain-containing protein</fullName>
    </recommendedName>
</protein>
<feature type="region of interest" description="Disordered" evidence="8">
    <location>
        <begin position="124"/>
        <end position="172"/>
    </location>
</feature>
<gene>
    <name evidence="10" type="ORF">ILYODFUR_021777</name>
</gene>
<organism evidence="10 11">
    <name type="scientific">Ilyodon furcidens</name>
    <name type="common">goldbreast splitfin</name>
    <dbReference type="NCBI Taxonomy" id="33524"/>
    <lineage>
        <taxon>Eukaryota</taxon>
        <taxon>Metazoa</taxon>
        <taxon>Chordata</taxon>
        <taxon>Craniata</taxon>
        <taxon>Vertebrata</taxon>
        <taxon>Euteleostomi</taxon>
        <taxon>Actinopterygii</taxon>
        <taxon>Neopterygii</taxon>
        <taxon>Teleostei</taxon>
        <taxon>Neoteleostei</taxon>
        <taxon>Acanthomorphata</taxon>
        <taxon>Ovalentaria</taxon>
        <taxon>Atherinomorphae</taxon>
        <taxon>Cyprinodontiformes</taxon>
        <taxon>Goodeidae</taxon>
        <taxon>Ilyodon</taxon>
    </lineage>
</organism>
<evidence type="ECO:0000256" key="3">
    <source>
        <dbReference type="ARBA" id="ARBA00022737"/>
    </source>
</evidence>
<evidence type="ECO:0000256" key="1">
    <source>
        <dbReference type="ARBA" id="ARBA00004123"/>
    </source>
</evidence>